<dbReference type="RefSeq" id="WP_204443656.1">
    <property type="nucleotide sequence ID" value="NZ_JACJKY010000001.1"/>
</dbReference>
<evidence type="ECO:0000313" key="3">
    <source>
        <dbReference type="Proteomes" id="UP000774750"/>
    </source>
</evidence>
<dbReference type="PROSITE" id="PS50943">
    <property type="entry name" value="HTH_CROC1"/>
    <property type="match status" value="1"/>
</dbReference>
<reference evidence="2" key="1">
    <citation type="submission" date="2020-08" db="EMBL/GenBank/DDBJ databases">
        <authorList>
            <person name="Cejkova D."/>
            <person name="Kubasova T."/>
            <person name="Jahodarova E."/>
            <person name="Rychlik I."/>
        </authorList>
    </citation>
    <scope>NUCLEOTIDE SEQUENCE</scope>
    <source>
        <strain evidence="2">An559</strain>
    </source>
</reference>
<dbReference type="Proteomes" id="UP000774750">
    <property type="component" value="Unassembled WGS sequence"/>
</dbReference>
<proteinExistence type="predicted"/>
<dbReference type="CDD" id="cd00093">
    <property type="entry name" value="HTH_XRE"/>
    <property type="match status" value="1"/>
</dbReference>
<evidence type="ECO:0000313" key="2">
    <source>
        <dbReference type="EMBL" id="MBM6919668.1"/>
    </source>
</evidence>
<comment type="caution">
    <text evidence="2">The sequence shown here is derived from an EMBL/GenBank/DDBJ whole genome shotgun (WGS) entry which is preliminary data.</text>
</comment>
<sequence length="65" mass="7167">MKLDVLKFELFLAKRGKTQKELEKNISMSSLRKAKRGNDVTPKTIGKIAAALGVEPEEIIKPAVS</sequence>
<dbReference type="Pfam" id="PF01381">
    <property type="entry name" value="HTH_3"/>
    <property type="match status" value="1"/>
</dbReference>
<name>A0A938X4K3_9FIRM</name>
<accession>A0A938X4K3</accession>
<organism evidence="2 3">
    <name type="scientific">Merdimmobilis hominis</name>
    <dbReference type="NCBI Taxonomy" id="2897707"/>
    <lineage>
        <taxon>Bacteria</taxon>
        <taxon>Bacillati</taxon>
        <taxon>Bacillota</taxon>
        <taxon>Clostridia</taxon>
        <taxon>Eubacteriales</taxon>
        <taxon>Oscillospiraceae</taxon>
        <taxon>Merdimmobilis</taxon>
    </lineage>
</organism>
<gene>
    <name evidence="2" type="ORF">H6A12_00600</name>
</gene>
<dbReference type="Gene3D" id="1.10.260.40">
    <property type="entry name" value="lambda repressor-like DNA-binding domains"/>
    <property type="match status" value="1"/>
</dbReference>
<dbReference type="GO" id="GO:0003677">
    <property type="term" value="F:DNA binding"/>
    <property type="evidence" value="ECO:0007669"/>
    <property type="project" value="InterPro"/>
</dbReference>
<feature type="domain" description="HTH cro/C1-type" evidence="1">
    <location>
        <begin position="14"/>
        <end position="59"/>
    </location>
</feature>
<reference evidence="2" key="2">
    <citation type="journal article" date="2021" name="Sci. Rep.">
        <title>The distribution of antibiotic resistance genes in chicken gut microbiota commensals.</title>
        <authorList>
            <person name="Juricova H."/>
            <person name="Matiasovicova J."/>
            <person name="Kubasova T."/>
            <person name="Cejkova D."/>
            <person name="Rychlik I."/>
        </authorList>
    </citation>
    <scope>NUCLEOTIDE SEQUENCE</scope>
    <source>
        <strain evidence="2">An559</strain>
    </source>
</reference>
<dbReference type="SUPFAM" id="SSF47413">
    <property type="entry name" value="lambda repressor-like DNA-binding domains"/>
    <property type="match status" value="1"/>
</dbReference>
<protein>
    <submittedName>
        <fullName evidence="2">Helix-turn-helix transcriptional regulator</fullName>
    </submittedName>
</protein>
<keyword evidence="3" id="KW-1185">Reference proteome</keyword>
<evidence type="ECO:0000259" key="1">
    <source>
        <dbReference type="PROSITE" id="PS50943"/>
    </source>
</evidence>
<dbReference type="InterPro" id="IPR001387">
    <property type="entry name" value="Cro/C1-type_HTH"/>
</dbReference>
<dbReference type="SMART" id="SM00530">
    <property type="entry name" value="HTH_XRE"/>
    <property type="match status" value="1"/>
</dbReference>
<dbReference type="InterPro" id="IPR010982">
    <property type="entry name" value="Lambda_DNA-bd_dom_sf"/>
</dbReference>
<dbReference type="EMBL" id="JACJKY010000001">
    <property type="protein sequence ID" value="MBM6919668.1"/>
    <property type="molecule type" value="Genomic_DNA"/>
</dbReference>
<dbReference type="AlphaFoldDB" id="A0A938X4K3"/>